<dbReference type="InterPro" id="IPR039420">
    <property type="entry name" value="WalR-like"/>
</dbReference>
<keyword evidence="1 6" id="KW-0597">Phosphoprotein</keyword>
<evidence type="ECO:0000256" key="6">
    <source>
        <dbReference type="PROSITE-ProRule" id="PRU00169"/>
    </source>
</evidence>
<evidence type="ECO:0000256" key="1">
    <source>
        <dbReference type="ARBA" id="ARBA00022553"/>
    </source>
</evidence>
<reference evidence="10 11" key="1">
    <citation type="submission" date="2020-08" db="EMBL/GenBank/DDBJ databases">
        <title>Genomic Encyclopedia of Type Strains, Phase III (KMG-III): the genomes of soil and plant-associated and newly described type strains.</title>
        <authorList>
            <person name="Whitman W."/>
        </authorList>
    </citation>
    <scope>NUCLEOTIDE SEQUENCE [LARGE SCALE GENOMIC DNA]</scope>
    <source>
        <strain evidence="10 11">CECT 7247</strain>
    </source>
</reference>
<dbReference type="PROSITE" id="PS00041">
    <property type="entry name" value="HTH_ARAC_FAMILY_1"/>
    <property type="match status" value="1"/>
</dbReference>
<keyword evidence="4 10" id="KW-0238">DNA-binding</keyword>
<comment type="caution">
    <text evidence="10">The sequence shown here is derived from an EMBL/GenBank/DDBJ whole genome shotgun (WGS) entry which is preliminary data.</text>
</comment>
<dbReference type="PROSITE" id="PS50110">
    <property type="entry name" value="RESPONSE_REGULATORY"/>
    <property type="match status" value="1"/>
</dbReference>
<dbReference type="Gene3D" id="1.10.10.60">
    <property type="entry name" value="Homeodomain-like"/>
    <property type="match status" value="1"/>
</dbReference>
<protein>
    <submittedName>
        <fullName evidence="10">DNA-binding response OmpR family regulator</fullName>
    </submittedName>
</protein>
<dbReference type="RefSeq" id="WP_088452998.1">
    <property type="nucleotide sequence ID" value="NZ_JACHXO010000003.1"/>
</dbReference>
<dbReference type="SUPFAM" id="SSF46689">
    <property type="entry name" value="Homeodomain-like"/>
    <property type="match status" value="2"/>
</dbReference>
<dbReference type="SMART" id="SM00342">
    <property type="entry name" value="HTH_ARAC"/>
    <property type="match status" value="1"/>
</dbReference>
<dbReference type="SUPFAM" id="SSF52172">
    <property type="entry name" value="CheY-like"/>
    <property type="match status" value="1"/>
</dbReference>
<keyword evidence="3" id="KW-0805">Transcription regulation</keyword>
<evidence type="ECO:0000313" key="10">
    <source>
        <dbReference type="EMBL" id="MBB3194644.1"/>
    </source>
</evidence>
<feature type="region of interest" description="Disordered" evidence="7">
    <location>
        <begin position="137"/>
        <end position="156"/>
    </location>
</feature>
<keyword evidence="2" id="KW-0902">Two-component regulatory system</keyword>
<dbReference type="PANTHER" id="PTHR48111">
    <property type="entry name" value="REGULATOR OF RPOS"/>
    <property type="match status" value="1"/>
</dbReference>
<dbReference type="PRINTS" id="PR00032">
    <property type="entry name" value="HTHARAC"/>
</dbReference>
<keyword evidence="5" id="KW-0804">Transcription</keyword>
<name>A0ABR6GRA2_9BURK</name>
<dbReference type="Gene3D" id="3.40.50.2300">
    <property type="match status" value="1"/>
</dbReference>
<dbReference type="Proteomes" id="UP000574369">
    <property type="component" value="Unassembled WGS sequence"/>
</dbReference>
<dbReference type="InterPro" id="IPR018060">
    <property type="entry name" value="HTH_AraC"/>
</dbReference>
<keyword evidence="11" id="KW-1185">Reference proteome</keyword>
<sequence>MTETDSAVPPGATAPLILLIDDVPEDLRWLNELLRKEYRMALAHSGHQGLQRAQALRPQLILLDVGLPDMDGFALCRLLKSDPITAATPVLFLSAHNQPDDRVNGLGLGAVDFISKPFWPEEVLARVRVHLALAAQRQAKADSEDTPPDVTDGQTRNPEGLLVQEAVRYIRAHLAELPPVPELARRIGLHEKRLLALFRDHLGQTVSGFVSEERMQHGARLLAETGMAVQQVALSVGFNNPGNFATAFRTRFGQSPMAYRSAAREGSVQ</sequence>
<evidence type="ECO:0000256" key="2">
    <source>
        <dbReference type="ARBA" id="ARBA00023012"/>
    </source>
</evidence>
<dbReference type="InterPro" id="IPR020449">
    <property type="entry name" value="Tscrpt_reg_AraC-type_HTH"/>
</dbReference>
<dbReference type="InterPro" id="IPR018062">
    <property type="entry name" value="HTH_AraC-typ_CS"/>
</dbReference>
<proteinExistence type="predicted"/>
<dbReference type="PANTHER" id="PTHR48111:SF1">
    <property type="entry name" value="TWO-COMPONENT RESPONSE REGULATOR ORR33"/>
    <property type="match status" value="1"/>
</dbReference>
<evidence type="ECO:0000256" key="4">
    <source>
        <dbReference type="ARBA" id="ARBA00023125"/>
    </source>
</evidence>
<dbReference type="InterPro" id="IPR011006">
    <property type="entry name" value="CheY-like_superfamily"/>
</dbReference>
<feature type="domain" description="HTH araC/xylS-type" evidence="8">
    <location>
        <begin position="164"/>
        <end position="262"/>
    </location>
</feature>
<dbReference type="EMBL" id="JACHXO010000003">
    <property type="protein sequence ID" value="MBB3194644.1"/>
    <property type="molecule type" value="Genomic_DNA"/>
</dbReference>
<dbReference type="Pfam" id="PF12833">
    <property type="entry name" value="HTH_18"/>
    <property type="match status" value="1"/>
</dbReference>
<feature type="modified residue" description="4-aspartylphosphate" evidence="6">
    <location>
        <position position="64"/>
    </location>
</feature>
<evidence type="ECO:0000256" key="3">
    <source>
        <dbReference type="ARBA" id="ARBA00023015"/>
    </source>
</evidence>
<gene>
    <name evidence="10" type="ORF">FHS28_002040</name>
</gene>
<evidence type="ECO:0000256" key="7">
    <source>
        <dbReference type="SAM" id="MobiDB-lite"/>
    </source>
</evidence>
<dbReference type="InterPro" id="IPR001789">
    <property type="entry name" value="Sig_transdc_resp-reg_receiver"/>
</dbReference>
<dbReference type="PROSITE" id="PS01124">
    <property type="entry name" value="HTH_ARAC_FAMILY_2"/>
    <property type="match status" value="1"/>
</dbReference>
<organism evidence="10 11">
    <name type="scientific">Roseateles terrae</name>
    <dbReference type="NCBI Taxonomy" id="431060"/>
    <lineage>
        <taxon>Bacteria</taxon>
        <taxon>Pseudomonadati</taxon>
        <taxon>Pseudomonadota</taxon>
        <taxon>Betaproteobacteria</taxon>
        <taxon>Burkholderiales</taxon>
        <taxon>Sphaerotilaceae</taxon>
        <taxon>Roseateles</taxon>
    </lineage>
</organism>
<evidence type="ECO:0000313" key="11">
    <source>
        <dbReference type="Proteomes" id="UP000574369"/>
    </source>
</evidence>
<accession>A0ABR6GRA2</accession>
<feature type="domain" description="Response regulatory" evidence="9">
    <location>
        <begin position="16"/>
        <end position="131"/>
    </location>
</feature>
<dbReference type="GO" id="GO:0003677">
    <property type="term" value="F:DNA binding"/>
    <property type="evidence" value="ECO:0007669"/>
    <property type="project" value="UniProtKB-KW"/>
</dbReference>
<dbReference type="Pfam" id="PF00072">
    <property type="entry name" value="Response_reg"/>
    <property type="match status" value="1"/>
</dbReference>
<dbReference type="InterPro" id="IPR009057">
    <property type="entry name" value="Homeodomain-like_sf"/>
</dbReference>
<evidence type="ECO:0000259" key="9">
    <source>
        <dbReference type="PROSITE" id="PS50110"/>
    </source>
</evidence>
<dbReference type="SMART" id="SM00448">
    <property type="entry name" value="REC"/>
    <property type="match status" value="1"/>
</dbReference>
<evidence type="ECO:0000256" key="5">
    <source>
        <dbReference type="ARBA" id="ARBA00023163"/>
    </source>
</evidence>
<evidence type="ECO:0000259" key="8">
    <source>
        <dbReference type="PROSITE" id="PS01124"/>
    </source>
</evidence>